<dbReference type="GO" id="GO:0008270">
    <property type="term" value="F:zinc ion binding"/>
    <property type="evidence" value="ECO:0007669"/>
    <property type="project" value="UniProtKB-UniRule"/>
</dbReference>
<feature type="binding site" evidence="13">
    <location>
        <position position="193"/>
    </location>
    <ligand>
        <name>Zn(2+)</name>
        <dbReference type="ChEBI" id="CHEBI:29105"/>
    </ligand>
</feature>
<dbReference type="Pfam" id="PF17807">
    <property type="entry name" value="zf-UBP_var"/>
    <property type="match status" value="1"/>
</dbReference>
<dbReference type="GO" id="GO:0006508">
    <property type="term" value="P:proteolysis"/>
    <property type="evidence" value="ECO:0007669"/>
    <property type="project" value="UniProtKB-KW"/>
</dbReference>
<proteinExistence type="inferred from homology"/>
<evidence type="ECO:0000313" key="19">
    <source>
        <dbReference type="EMBL" id="KAK9501905.1"/>
    </source>
</evidence>
<dbReference type="InterPro" id="IPR016652">
    <property type="entry name" value="Ubiquitinyl_hydrolase"/>
</dbReference>
<dbReference type="PANTHER" id="PTHR21646:SF10">
    <property type="entry name" value="UBIQUITIN CARBOXYL-TERMINAL HYDROLASE 14"/>
    <property type="match status" value="1"/>
</dbReference>
<dbReference type="GO" id="GO:0016579">
    <property type="term" value="P:protein deubiquitination"/>
    <property type="evidence" value="ECO:0007669"/>
    <property type="project" value="InterPro"/>
</dbReference>
<evidence type="ECO:0000256" key="5">
    <source>
        <dbReference type="ARBA" id="ARBA00022737"/>
    </source>
</evidence>
<dbReference type="Gene3D" id="3.30.40.10">
    <property type="entry name" value="Zinc/RING finger domain, C3HC4 (zinc finger)"/>
    <property type="match status" value="2"/>
</dbReference>
<evidence type="ECO:0000313" key="20">
    <source>
        <dbReference type="Proteomes" id="UP001461498"/>
    </source>
</evidence>
<reference evidence="19 20" key="1">
    <citation type="submission" date="2022-12" db="EMBL/GenBank/DDBJ databases">
        <title>Chromosome-level genome assembly of true bugs.</title>
        <authorList>
            <person name="Ma L."/>
            <person name="Li H."/>
        </authorList>
    </citation>
    <scope>NUCLEOTIDE SEQUENCE [LARGE SCALE GENOMIC DNA]</scope>
    <source>
        <strain evidence="19">Lab_2022b</strain>
    </source>
</reference>
<evidence type="ECO:0000256" key="10">
    <source>
        <dbReference type="ARBA" id="ARBA00022833"/>
    </source>
</evidence>
<feature type="domain" description="UBA" evidence="16">
    <location>
        <begin position="613"/>
        <end position="654"/>
    </location>
</feature>
<evidence type="ECO:0000259" key="17">
    <source>
        <dbReference type="PROSITE" id="PS50235"/>
    </source>
</evidence>
<keyword evidence="6 14" id="KW-0863">Zinc-finger</keyword>
<feature type="domain" description="USP" evidence="17">
    <location>
        <begin position="321"/>
        <end position="812"/>
    </location>
</feature>
<evidence type="ECO:0000256" key="7">
    <source>
        <dbReference type="ARBA" id="ARBA00022786"/>
    </source>
</evidence>
<dbReference type="AlphaFoldDB" id="A0AAW1CV88"/>
<name>A0AAW1CV88_9HEMI</name>
<keyword evidence="8 11" id="KW-0378">Hydrolase</keyword>
<comment type="caution">
    <text evidence="19">The sequence shown here is derived from an EMBL/GenBank/DDBJ whole genome shotgun (WGS) entry which is preliminary data.</text>
</comment>
<organism evidence="19 20">
    <name type="scientific">Rhynocoris fuscipes</name>
    <dbReference type="NCBI Taxonomy" id="488301"/>
    <lineage>
        <taxon>Eukaryota</taxon>
        <taxon>Metazoa</taxon>
        <taxon>Ecdysozoa</taxon>
        <taxon>Arthropoda</taxon>
        <taxon>Hexapoda</taxon>
        <taxon>Insecta</taxon>
        <taxon>Pterygota</taxon>
        <taxon>Neoptera</taxon>
        <taxon>Paraneoptera</taxon>
        <taxon>Hemiptera</taxon>
        <taxon>Heteroptera</taxon>
        <taxon>Panheteroptera</taxon>
        <taxon>Cimicomorpha</taxon>
        <taxon>Reduviidae</taxon>
        <taxon>Harpactorinae</taxon>
        <taxon>Harpactorini</taxon>
        <taxon>Rhynocoris</taxon>
    </lineage>
</organism>
<gene>
    <name evidence="19" type="ORF">O3M35_012540</name>
</gene>
<dbReference type="SMART" id="SM00290">
    <property type="entry name" value="ZnF_UBP"/>
    <property type="match status" value="1"/>
</dbReference>
<dbReference type="EC" id="3.4.19.12" evidence="11 15"/>
<dbReference type="PROSITE" id="PS50271">
    <property type="entry name" value="ZF_UBP"/>
    <property type="match status" value="1"/>
</dbReference>
<dbReference type="PROSITE" id="PS00973">
    <property type="entry name" value="USP_2"/>
    <property type="match status" value="1"/>
</dbReference>
<keyword evidence="5" id="KW-0677">Repeat</keyword>
<evidence type="ECO:0000256" key="6">
    <source>
        <dbReference type="ARBA" id="ARBA00022771"/>
    </source>
</evidence>
<accession>A0AAW1CV88</accession>
<dbReference type="InterPro" id="IPR015940">
    <property type="entry name" value="UBA"/>
</dbReference>
<dbReference type="CDD" id="cd14386">
    <property type="entry name" value="UBA2_UBP5"/>
    <property type="match status" value="1"/>
</dbReference>
<dbReference type="PROSITE" id="PS00972">
    <property type="entry name" value="USP_1"/>
    <property type="match status" value="1"/>
</dbReference>
<evidence type="ECO:0000256" key="11">
    <source>
        <dbReference type="PIRNR" id="PIRNR016308"/>
    </source>
</evidence>
<dbReference type="InterPro" id="IPR018200">
    <property type="entry name" value="USP_CS"/>
</dbReference>
<dbReference type="InterPro" id="IPR013083">
    <property type="entry name" value="Znf_RING/FYVE/PHD"/>
</dbReference>
<evidence type="ECO:0000256" key="14">
    <source>
        <dbReference type="PROSITE-ProRule" id="PRU00502"/>
    </source>
</evidence>
<keyword evidence="20" id="KW-1185">Reference proteome</keyword>
<dbReference type="EMBL" id="JAPXFL010000009">
    <property type="protein sequence ID" value="KAK9501905.1"/>
    <property type="molecule type" value="Genomic_DNA"/>
</dbReference>
<evidence type="ECO:0000256" key="8">
    <source>
        <dbReference type="ARBA" id="ARBA00022801"/>
    </source>
</evidence>
<feature type="binding site" evidence="13">
    <location>
        <position position="213"/>
    </location>
    <ligand>
        <name>Zn(2+)</name>
        <dbReference type="ChEBI" id="CHEBI:29105"/>
    </ligand>
</feature>
<dbReference type="InterPro" id="IPR038765">
    <property type="entry name" value="Papain-like_cys_pep_sf"/>
</dbReference>
<evidence type="ECO:0000256" key="12">
    <source>
        <dbReference type="PIRSR" id="PIRSR016308-1"/>
    </source>
</evidence>
<evidence type="ECO:0000259" key="16">
    <source>
        <dbReference type="PROSITE" id="PS50030"/>
    </source>
</evidence>
<dbReference type="CDD" id="cd14294">
    <property type="entry name" value="UBA1_UBP5_like"/>
    <property type="match status" value="1"/>
</dbReference>
<evidence type="ECO:0000256" key="3">
    <source>
        <dbReference type="ARBA" id="ARBA00022670"/>
    </source>
</evidence>
<feature type="active site" description="Proton acceptor" evidence="12">
    <location>
        <position position="774"/>
    </location>
</feature>
<keyword evidence="9 11" id="KW-0788">Thiol protease</keyword>
<dbReference type="Pfam" id="PF00443">
    <property type="entry name" value="UCH"/>
    <property type="match status" value="1"/>
</dbReference>
<dbReference type="FunFam" id="1.10.8.10:FF:000086">
    <property type="entry name" value="Ubiquitin carboxyl-terminal hydrolase"/>
    <property type="match status" value="1"/>
</dbReference>
<dbReference type="Gene3D" id="1.10.8.10">
    <property type="entry name" value="DNA helicase RuvA subunit, C-terminal domain"/>
    <property type="match status" value="2"/>
</dbReference>
<dbReference type="GO" id="GO:0004843">
    <property type="term" value="F:cysteine-type deubiquitinase activity"/>
    <property type="evidence" value="ECO:0007669"/>
    <property type="project" value="UniProtKB-UniRule"/>
</dbReference>
<dbReference type="SUPFAM" id="SSF57850">
    <property type="entry name" value="RING/U-box"/>
    <property type="match status" value="1"/>
</dbReference>
<dbReference type="InterPro" id="IPR001607">
    <property type="entry name" value="Znf_UBP"/>
</dbReference>
<keyword evidence="10 11" id="KW-0862">Zinc</keyword>
<sequence length="812" mass="90590">MTDPISCLTPHLSKIRVPQKSDRIYKDECVYSFDTPDIETGLYVCLQTFLGLGRDFVERHFKRTGSAVYFHIKRDRIEKDDKQGDGPERKVTKLAIGIEGGFEPDKSNIEVTEVYSIVVLPDFTSIPWPNNRLPQVIIDSVQAILDADSATKLAEIEALSGTWDGEARSVSKHAANLVQLDNGKKIPPQGWKCEKCDLDNNLWLNLTDGAILCGRKFYDGSGGNEHALEHYRETGYPLAVKLGTITRDGKGDVFSYDEDDMVEDPYLVQHLAHFGINIQSLEKTGKSMAELELDLNQRYGEWALMQEAVTQLRPAYGPGYTGINNMGNSCYLNSVMQVVFSIPNFISKYYNNASDIFNNAPSDPATDFNVQMAKFACGLLSGKYSKPPATGPERKIIPPISAHMFKNLIGKGHPAFSTKYQQDAHEFFLHLLTTVQRNSRGSTDPTDCFKLQVEDKFQCGATNKVKYTHRTEYCLPLPIPLHAATNKEAVAAYEARRTSTDSGKMNNEEVVRPHIPISACLEAFTQEEIIEQFYSTAIGGKTTAKKTTRISSFPAYLLIHLKKFTLCEAWTPVKLDVSVEMPDELDLEMLRGKGLQPNEEALPELAAPVPQPQFSPEILAPLVDQGFPVEAAKKAIYFTNGRGLEEASVWLMEHIADADFAEPFVPPGTELASQPAAKKFVPNEEALAIITSMGFTSAQATKALKATDNNVERAADWIFSHANELDADEEIRSNQDVFVNSETQHGQSQSNNENTKYRLVGFISHMGTSSMVGHYVCHILKNGQWTIFNDEKVAYSEQPPKNLGYLYLYERI</sequence>
<keyword evidence="4 11" id="KW-0479">Metal-binding</keyword>
<keyword evidence="7 11" id="KW-0833">Ubl conjugation pathway</keyword>
<dbReference type="SUPFAM" id="SSF54001">
    <property type="entry name" value="Cysteine proteinases"/>
    <property type="match status" value="1"/>
</dbReference>
<dbReference type="InterPro" id="IPR001394">
    <property type="entry name" value="Peptidase_C19_UCH"/>
</dbReference>
<feature type="domain" description="UBA" evidence="16">
    <location>
        <begin position="681"/>
        <end position="721"/>
    </location>
</feature>
<comment type="catalytic activity">
    <reaction evidence="1 11 15">
        <text>Thiol-dependent hydrolysis of ester, thioester, amide, peptide and isopeptide bonds formed by the C-terminal Gly of ubiquitin (a 76-residue protein attached to proteins as an intracellular targeting signal).</text>
        <dbReference type="EC" id="3.4.19.12"/>
    </reaction>
</comment>
<dbReference type="InterPro" id="IPR009060">
    <property type="entry name" value="UBA-like_sf"/>
</dbReference>
<dbReference type="InterPro" id="IPR041432">
    <property type="entry name" value="UBP13_Znf-UBP_var"/>
</dbReference>
<evidence type="ECO:0000256" key="2">
    <source>
        <dbReference type="ARBA" id="ARBA00009085"/>
    </source>
</evidence>
<evidence type="ECO:0000259" key="18">
    <source>
        <dbReference type="PROSITE" id="PS50271"/>
    </source>
</evidence>
<comment type="similarity">
    <text evidence="2 11 15">Belongs to the peptidase C19 family.</text>
</comment>
<feature type="binding site" evidence="13">
    <location>
        <position position="226"/>
    </location>
    <ligand>
        <name>Zn(2+)</name>
        <dbReference type="ChEBI" id="CHEBI:29105"/>
    </ligand>
</feature>
<feature type="domain" description="UBP-type" evidence="18">
    <location>
        <begin position="169"/>
        <end position="278"/>
    </location>
</feature>
<dbReference type="PANTHER" id="PTHR21646">
    <property type="entry name" value="UBIQUITIN CARBOXYL-TERMINAL HYDROLASE"/>
    <property type="match status" value="1"/>
</dbReference>
<dbReference type="PROSITE" id="PS50030">
    <property type="entry name" value="UBA"/>
    <property type="match status" value="2"/>
</dbReference>
<dbReference type="Pfam" id="PF02148">
    <property type="entry name" value="zf-UBP"/>
    <property type="match status" value="1"/>
</dbReference>
<feature type="active site" description="Nucleophile" evidence="12">
    <location>
        <position position="330"/>
    </location>
</feature>
<dbReference type="Pfam" id="PF00627">
    <property type="entry name" value="UBA"/>
    <property type="match status" value="1"/>
</dbReference>
<protein>
    <recommendedName>
        <fullName evidence="11 15">Ubiquitin carboxyl-terminal hydrolase</fullName>
        <ecNumber evidence="11 15">3.4.19.12</ecNumber>
    </recommendedName>
</protein>
<dbReference type="PROSITE" id="PS50235">
    <property type="entry name" value="USP_3"/>
    <property type="match status" value="1"/>
</dbReference>
<evidence type="ECO:0000256" key="9">
    <source>
        <dbReference type="ARBA" id="ARBA00022807"/>
    </source>
</evidence>
<dbReference type="InterPro" id="IPR028889">
    <property type="entry name" value="USP"/>
</dbReference>
<dbReference type="PIRSF" id="PIRSF016308">
    <property type="entry name" value="UBP"/>
    <property type="match status" value="1"/>
</dbReference>
<dbReference type="InterPro" id="IPR050185">
    <property type="entry name" value="Ub_carboxyl-term_hydrolase"/>
</dbReference>
<evidence type="ECO:0000256" key="15">
    <source>
        <dbReference type="RuleBase" id="RU366025"/>
    </source>
</evidence>
<feature type="binding site" evidence="13">
    <location>
        <position position="196"/>
    </location>
    <ligand>
        <name>Zn(2+)</name>
        <dbReference type="ChEBI" id="CHEBI:29105"/>
    </ligand>
</feature>
<dbReference type="SUPFAM" id="SSF46934">
    <property type="entry name" value="UBA-like"/>
    <property type="match status" value="1"/>
</dbReference>
<dbReference type="Gene3D" id="3.90.70.10">
    <property type="entry name" value="Cysteine proteinases"/>
    <property type="match status" value="1"/>
</dbReference>
<dbReference type="SMART" id="SM00165">
    <property type="entry name" value="UBA"/>
    <property type="match status" value="2"/>
</dbReference>
<evidence type="ECO:0000256" key="1">
    <source>
        <dbReference type="ARBA" id="ARBA00000707"/>
    </source>
</evidence>
<evidence type="ECO:0000256" key="13">
    <source>
        <dbReference type="PIRSR" id="PIRSR016308-3"/>
    </source>
</evidence>
<dbReference type="FunFam" id="3.30.40.10:FF:000026">
    <property type="entry name" value="Ubiquitin carboxyl-terminal hydrolase"/>
    <property type="match status" value="1"/>
</dbReference>
<dbReference type="Proteomes" id="UP001461498">
    <property type="component" value="Unassembled WGS sequence"/>
</dbReference>
<evidence type="ECO:0000256" key="4">
    <source>
        <dbReference type="ARBA" id="ARBA00022723"/>
    </source>
</evidence>
<dbReference type="CDD" id="cd02658">
    <property type="entry name" value="Peptidase_C19B"/>
    <property type="match status" value="1"/>
</dbReference>
<keyword evidence="3 11" id="KW-0645">Protease</keyword>